<reference evidence="2 3" key="1">
    <citation type="submission" date="2023-07" db="EMBL/GenBank/DDBJ databases">
        <title>Genomic Encyclopedia of Type Strains, Phase IV (KMG-IV): sequencing the most valuable type-strain genomes for metagenomic binning, comparative biology and taxonomic classification.</title>
        <authorList>
            <person name="Goeker M."/>
        </authorList>
    </citation>
    <scope>NUCLEOTIDE SEQUENCE [LARGE SCALE GENOMIC DNA]</scope>
    <source>
        <strain evidence="2 3">DSM 100301</strain>
    </source>
</reference>
<evidence type="ECO:0000259" key="1">
    <source>
        <dbReference type="Pfam" id="PF00535"/>
    </source>
</evidence>
<feature type="domain" description="Glycosyltransferase 2-like" evidence="1">
    <location>
        <begin position="8"/>
        <end position="130"/>
    </location>
</feature>
<gene>
    <name evidence="2" type="ORF">QO005_003283</name>
</gene>
<protein>
    <submittedName>
        <fullName evidence="2">Glycosyltransferase involved in cell wall biosynthesis</fullName>
    </submittedName>
</protein>
<comment type="caution">
    <text evidence="2">The sequence shown here is derived from an EMBL/GenBank/DDBJ whole genome shotgun (WGS) entry which is preliminary data.</text>
</comment>
<proteinExistence type="predicted"/>
<dbReference type="Pfam" id="PF00535">
    <property type="entry name" value="Glycos_transf_2"/>
    <property type="match status" value="1"/>
</dbReference>
<dbReference type="Proteomes" id="UP001235269">
    <property type="component" value="Unassembled WGS sequence"/>
</dbReference>
<evidence type="ECO:0000313" key="3">
    <source>
        <dbReference type="Proteomes" id="UP001235269"/>
    </source>
</evidence>
<dbReference type="SUPFAM" id="SSF53448">
    <property type="entry name" value="Nucleotide-diphospho-sugar transferases"/>
    <property type="match status" value="1"/>
</dbReference>
<evidence type="ECO:0000313" key="2">
    <source>
        <dbReference type="EMBL" id="MDQ0456938.1"/>
    </source>
</evidence>
<keyword evidence="3" id="KW-1185">Reference proteome</keyword>
<dbReference type="RefSeq" id="WP_307159123.1">
    <property type="nucleotide sequence ID" value="NZ_JAUSWH010000011.1"/>
</dbReference>
<name>A0ABU0IH36_9HYPH</name>
<dbReference type="InterPro" id="IPR029044">
    <property type="entry name" value="Nucleotide-diphossugar_trans"/>
</dbReference>
<sequence length="443" mass="49617">MTHQPGLTICVPSRNRQFYFQKTIEGLLKNERPDVQFVFADNSDDPAIMNDFMAALLPKDPRIVYLPSTGTVLSMLDNWERTIKAATGEWVSFIGDDDFIDPDVMGLIDRVAAVNPDIEAFSWGTLSYSWPVEGEPVGTVRIPFDRAVIRLPKSEPFRRMFGWYEPNAVPTSGYSIYHSAIRRRLLQRIHDKYGQCYFGHAVVDYDMAMKVICEAQGFAFTQRPFSIFGACPASNSFSIGRLEDTKKKAEIFLAEFGSNFEADPALRDFPFSSLLGVTATIGLTQHVFRKQYGIEVEGWEKGFAKACALNTEAYRDKQAFETIKAGYDMAFRNWKGGRFLKHYNPVWLGDIPLLTVTGFTESALIIRSDIGGADTPAALWEVIKGMIVPADDIVVHPDGLRSLVEEGVASEQVLRLAGKTVVKPTAQSKASENLRRLRGAKRR</sequence>
<dbReference type="InterPro" id="IPR001173">
    <property type="entry name" value="Glyco_trans_2-like"/>
</dbReference>
<accession>A0ABU0IH36</accession>
<dbReference type="CDD" id="cd00761">
    <property type="entry name" value="Glyco_tranf_GTA_type"/>
    <property type="match status" value="1"/>
</dbReference>
<organism evidence="2 3">
    <name type="scientific">Rhizobium paknamense</name>
    <dbReference type="NCBI Taxonomy" id="1206817"/>
    <lineage>
        <taxon>Bacteria</taxon>
        <taxon>Pseudomonadati</taxon>
        <taxon>Pseudomonadota</taxon>
        <taxon>Alphaproteobacteria</taxon>
        <taxon>Hyphomicrobiales</taxon>
        <taxon>Rhizobiaceae</taxon>
        <taxon>Rhizobium/Agrobacterium group</taxon>
        <taxon>Rhizobium</taxon>
    </lineage>
</organism>
<dbReference type="EMBL" id="JAUSWH010000011">
    <property type="protein sequence ID" value="MDQ0456938.1"/>
    <property type="molecule type" value="Genomic_DNA"/>
</dbReference>
<dbReference type="Gene3D" id="3.90.550.10">
    <property type="entry name" value="Spore Coat Polysaccharide Biosynthesis Protein SpsA, Chain A"/>
    <property type="match status" value="1"/>
</dbReference>